<dbReference type="InterPro" id="IPR001387">
    <property type="entry name" value="Cro/C1-type_HTH"/>
</dbReference>
<feature type="domain" description="HTH cro/C1-type" evidence="2">
    <location>
        <begin position="41"/>
        <end position="95"/>
    </location>
</feature>
<dbReference type="SMART" id="SM00530">
    <property type="entry name" value="HTH_XRE"/>
    <property type="match status" value="1"/>
</dbReference>
<dbReference type="EMBL" id="BFBR01000001">
    <property type="protein sequence ID" value="GBF56418.1"/>
    <property type="molecule type" value="Genomic_DNA"/>
</dbReference>
<dbReference type="PANTHER" id="PTHR46797:SF1">
    <property type="entry name" value="METHYLPHOSPHONATE SYNTHASE"/>
    <property type="match status" value="1"/>
</dbReference>
<name>A0A2P2E5T6_9PROT</name>
<dbReference type="Gene3D" id="1.10.260.40">
    <property type="entry name" value="lambda repressor-like DNA-binding domains"/>
    <property type="match status" value="1"/>
</dbReference>
<evidence type="ECO:0000259" key="2">
    <source>
        <dbReference type="PROSITE" id="PS50943"/>
    </source>
</evidence>
<dbReference type="Proteomes" id="UP000245086">
    <property type="component" value="Unassembled WGS sequence"/>
</dbReference>
<evidence type="ECO:0000313" key="3">
    <source>
        <dbReference type="EMBL" id="GBF56418.1"/>
    </source>
</evidence>
<protein>
    <recommendedName>
        <fullName evidence="2">HTH cro/C1-type domain-containing protein</fullName>
    </recommendedName>
</protein>
<keyword evidence="1" id="KW-0238">DNA-binding</keyword>
<dbReference type="SUPFAM" id="SSF47413">
    <property type="entry name" value="lambda repressor-like DNA-binding domains"/>
    <property type="match status" value="1"/>
</dbReference>
<evidence type="ECO:0000256" key="1">
    <source>
        <dbReference type="ARBA" id="ARBA00023125"/>
    </source>
</evidence>
<dbReference type="PROSITE" id="PS50943">
    <property type="entry name" value="HTH_CROC1"/>
    <property type="match status" value="1"/>
</dbReference>
<dbReference type="CDD" id="cd00093">
    <property type="entry name" value="HTH_XRE"/>
    <property type="match status" value="1"/>
</dbReference>
<dbReference type="InterPro" id="IPR050807">
    <property type="entry name" value="TransReg_Diox_bact_type"/>
</dbReference>
<dbReference type="GO" id="GO:0005829">
    <property type="term" value="C:cytosol"/>
    <property type="evidence" value="ECO:0007669"/>
    <property type="project" value="TreeGrafter"/>
</dbReference>
<dbReference type="PANTHER" id="PTHR46797">
    <property type="entry name" value="HTH-TYPE TRANSCRIPTIONAL REGULATOR"/>
    <property type="match status" value="1"/>
</dbReference>
<dbReference type="Pfam" id="PF01381">
    <property type="entry name" value="HTH_3"/>
    <property type="match status" value="1"/>
</dbReference>
<dbReference type="AlphaFoldDB" id="A0A2P2E5T6"/>
<comment type="caution">
    <text evidence="3">The sequence shown here is derived from an EMBL/GenBank/DDBJ whole genome shotgun (WGS) entry which is preliminary data.</text>
</comment>
<evidence type="ECO:0000313" key="4">
    <source>
        <dbReference type="Proteomes" id="UP000245086"/>
    </source>
</evidence>
<accession>A0A2P2E5T6</accession>
<reference evidence="3 4" key="1">
    <citation type="journal article" date="2018" name="Genome Announc.">
        <title>Draft Genome Sequence of "Candidatus Phycosocius bacilliformis," an Alphaproteobacterial Ectosymbiont of the Hydrocarbon-Producing Green Alga Botryococcus braunii.</title>
        <authorList>
            <person name="Tanabe Y."/>
            <person name="Yamaguchi H."/>
            <person name="Watanabe M.M."/>
        </authorList>
    </citation>
    <scope>NUCLEOTIDE SEQUENCE [LARGE SCALE GENOMIC DNA]</scope>
    <source>
        <strain evidence="3 4">BOTRYCO-2</strain>
    </source>
</reference>
<dbReference type="GO" id="GO:0003677">
    <property type="term" value="F:DNA binding"/>
    <property type="evidence" value="ECO:0007669"/>
    <property type="project" value="UniProtKB-KW"/>
</dbReference>
<dbReference type="InterPro" id="IPR010982">
    <property type="entry name" value="Lambda_DNA-bd_dom_sf"/>
</dbReference>
<dbReference type="GO" id="GO:0003700">
    <property type="term" value="F:DNA-binding transcription factor activity"/>
    <property type="evidence" value="ECO:0007669"/>
    <property type="project" value="TreeGrafter"/>
</dbReference>
<keyword evidence="4" id="KW-1185">Reference proteome</keyword>
<gene>
    <name evidence="3" type="ORF">PbB2_00074</name>
</gene>
<dbReference type="OrthoDB" id="407979at2"/>
<organism evidence="3 4">
    <name type="scientific">Candidatus Phycosocius bacilliformis</name>
    <dbReference type="NCBI Taxonomy" id="1445552"/>
    <lineage>
        <taxon>Bacteria</taxon>
        <taxon>Pseudomonadati</taxon>
        <taxon>Pseudomonadota</taxon>
        <taxon>Alphaproteobacteria</taxon>
        <taxon>Caulobacterales</taxon>
        <taxon>Caulobacterales incertae sedis</taxon>
        <taxon>Candidatus Phycosocius</taxon>
    </lineage>
</organism>
<sequence length="136" mass="15555">MPQSLQIATIFATPHVCKLRLHHEVNHAHFANMAEEPRNHLKAWREYRKMTQEELAAAVETTPAVISLLESGKRALSPKWLWRIAPVLKTRPGLLLEHDPETLDSYVMEVWATIPEVSKPQAMRVLEQFQDAKVAS</sequence>
<dbReference type="RefSeq" id="WP_108983310.1">
    <property type="nucleotide sequence ID" value="NZ_BFBR01000001.1"/>
</dbReference>
<proteinExistence type="predicted"/>